<evidence type="ECO:0000313" key="1">
    <source>
        <dbReference type="EMBL" id="CAG8831435.1"/>
    </source>
</evidence>
<comment type="caution">
    <text evidence="1">The sequence shown here is derived from an EMBL/GenBank/DDBJ whole genome shotgun (WGS) entry which is preliminary data.</text>
</comment>
<feature type="non-terminal residue" evidence="1">
    <location>
        <position position="1"/>
    </location>
</feature>
<protein>
    <submittedName>
        <fullName evidence="1">8205_t:CDS:1</fullName>
    </submittedName>
</protein>
<accession>A0ACA9SBH4</accession>
<organism evidence="1 2">
    <name type="scientific">Racocetra persica</name>
    <dbReference type="NCBI Taxonomy" id="160502"/>
    <lineage>
        <taxon>Eukaryota</taxon>
        <taxon>Fungi</taxon>
        <taxon>Fungi incertae sedis</taxon>
        <taxon>Mucoromycota</taxon>
        <taxon>Glomeromycotina</taxon>
        <taxon>Glomeromycetes</taxon>
        <taxon>Diversisporales</taxon>
        <taxon>Gigasporaceae</taxon>
        <taxon>Racocetra</taxon>
    </lineage>
</organism>
<gene>
    <name evidence="1" type="ORF">RPERSI_LOCUS28140</name>
</gene>
<keyword evidence="2" id="KW-1185">Reference proteome</keyword>
<name>A0ACA9SBH4_9GLOM</name>
<reference evidence="1" key="1">
    <citation type="submission" date="2021-06" db="EMBL/GenBank/DDBJ databases">
        <authorList>
            <person name="Kallberg Y."/>
            <person name="Tangrot J."/>
            <person name="Rosling A."/>
        </authorList>
    </citation>
    <scope>NUCLEOTIDE SEQUENCE</scope>
    <source>
        <strain evidence="1">MA461A</strain>
    </source>
</reference>
<dbReference type="Proteomes" id="UP000789920">
    <property type="component" value="Unassembled WGS sequence"/>
</dbReference>
<sequence length="87" mass="10043">VVSTDMLNRNRSLPEIVYTNSISPDDGAITTLYCATSPEIEQKNYPAKYFEPFGNECEPSTYAQDEDLAKRLWEYTENLINEKFPQK</sequence>
<evidence type="ECO:0000313" key="2">
    <source>
        <dbReference type="Proteomes" id="UP000789920"/>
    </source>
</evidence>
<dbReference type="EMBL" id="CAJVQC010101429">
    <property type="protein sequence ID" value="CAG8831435.1"/>
    <property type="molecule type" value="Genomic_DNA"/>
</dbReference>
<proteinExistence type="predicted"/>